<dbReference type="SUPFAM" id="SSF50692">
    <property type="entry name" value="ADC-like"/>
    <property type="match status" value="1"/>
</dbReference>
<dbReference type="NCBIfam" id="TIGR01973">
    <property type="entry name" value="NuoG"/>
    <property type="match status" value="1"/>
</dbReference>
<dbReference type="PANTHER" id="PTHR43105:SF12">
    <property type="entry name" value="NADH-QUINONE OXIDOREDUCTASE SUBUNIT G"/>
    <property type="match status" value="1"/>
</dbReference>
<dbReference type="GO" id="GO:0016491">
    <property type="term" value="F:oxidoreductase activity"/>
    <property type="evidence" value="ECO:0007669"/>
    <property type="project" value="UniProtKB-KW"/>
</dbReference>
<evidence type="ECO:0000256" key="6">
    <source>
        <dbReference type="ARBA" id="ARBA00022723"/>
    </source>
</evidence>
<comment type="function">
    <text evidence="12">NDH-1 shuttles electrons from NADH, via FMN and iron-sulfur (Fe-S) centers, to quinones in the respiratory chain. Couples the redox reaction to proton translocation (for every two electrons transferred, four hydrogen ions are translocated across the cytoplasmic membrane), and thus conserves the redox energy in a proton gradient.</text>
</comment>
<feature type="domain" description="4Fe-4S Mo/W bis-MGD-type" evidence="15">
    <location>
        <begin position="238"/>
        <end position="294"/>
    </location>
</feature>
<keyword evidence="4 12" id="KW-0001">2Fe-2S</keyword>
<evidence type="ECO:0000256" key="3">
    <source>
        <dbReference type="ARBA" id="ARBA00022485"/>
    </source>
</evidence>
<accession>A0ABX9RJG3</accession>
<sequence length="835" mass="88079">MTDVVKAPETVTLTIDGVEVTAPKGALLIRVAEQMGTEIPRFCDHPLLAPAGACRQCLVEVEGQRKPVASCTQTVADGMVVRTQLSSPVAKKAQEGVMELLLLNHPLDCPMCDKGGECPLQNQAMSTGRSDSRFHEHKREYPKPLPISSQVLLDRERCVLCQRCTRFSEEIAGDKFIDLMNRSSAEEINIYRDEAYGEEGDAGDVPFNSYFSGNTVQICPVGALTGAQYRFRARPFDLVSSPSVCEHCSAGCAQRTDWRRGKVLRRLAGDDPAVNEEWNCDKGRWGFQYTRAHDRLSTPLVRDARTGELREASWSEALTVAAEGLRAARDSGQGAAVLTGGRLTVEDAYAYAKFARVALNTNDVDFRARPVSREEADFLASSVAGVTDVTYADVEKAPAVVLVGIEPEEECPVLFLRLRKAYTKGGLRVYAIAPFATRGLEKLGAKLARVVPGEEASVLAEHATVAEALSAEGAILIVGERLAEVPGGLSAAADVARRTGAKLAWVPRRAGDRGAVDAGCLPNLLPGGRLVTEPAARAELGEAWDIAAGVIPSQAGRDTDGILTAAANGRLGALVVAGVDPADLADPRLAEQALEQVPFLVSLELRGSAVTRRADVVFPVAPVDEKAGSFVDWEGRLRTFEAVLQTAAMTDGRVLDALAAQLDVRLGTGDVLSIRRELGSLPPTRTARPAAPSVEPAAVPQPGAGEAVLATWHQLIDLGSLLDGDEHLVGTARPPLVRLGKGTAEALGVADGDAVTVGTDRGAVTLPAAITEMPDGVVWVPTNSPGATVRRSLGALSGRVVRISVPAPTAAVPAGRSAADEAGVPGPLLNSGGAQ</sequence>
<protein>
    <recommendedName>
        <fullName evidence="12">NADH-quinone oxidoreductase</fullName>
        <ecNumber evidence="12">7.1.1.-</ecNumber>
    </recommendedName>
</protein>
<dbReference type="NCBIfam" id="NF005895">
    <property type="entry name" value="PRK07860.1"/>
    <property type="match status" value="1"/>
</dbReference>
<feature type="region of interest" description="Disordered" evidence="13">
    <location>
        <begin position="812"/>
        <end position="835"/>
    </location>
</feature>
<dbReference type="Pfam" id="PF00384">
    <property type="entry name" value="Molybdopterin"/>
    <property type="match status" value="1"/>
</dbReference>
<name>A0ABX9RJG3_9ACTN</name>
<dbReference type="InterPro" id="IPR006656">
    <property type="entry name" value="Mopterin_OxRdtase"/>
</dbReference>
<dbReference type="Pfam" id="PF01568">
    <property type="entry name" value="Molydop_binding"/>
    <property type="match status" value="1"/>
</dbReference>
<dbReference type="PROSITE" id="PS00641">
    <property type="entry name" value="COMPLEX1_75K_1"/>
    <property type="match status" value="1"/>
</dbReference>
<dbReference type="RefSeq" id="WP_120673716.1">
    <property type="nucleotide sequence ID" value="NZ_RAZS01000001.1"/>
</dbReference>
<keyword evidence="3 12" id="KW-0004">4Fe-4S</keyword>
<evidence type="ECO:0000256" key="10">
    <source>
        <dbReference type="ARBA" id="ARBA00023027"/>
    </source>
</evidence>
<evidence type="ECO:0000256" key="8">
    <source>
        <dbReference type="ARBA" id="ARBA00023004"/>
    </source>
</evidence>
<keyword evidence="7 12" id="KW-1278">Translocase</keyword>
<dbReference type="PROSITE" id="PS51839">
    <property type="entry name" value="4FE4S_HC3"/>
    <property type="match status" value="1"/>
</dbReference>
<gene>
    <name evidence="17" type="ORF">D7147_03290</name>
</gene>
<evidence type="ECO:0000256" key="5">
    <source>
        <dbReference type="ARBA" id="ARBA00022719"/>
    </source>
</evidence>
<comment type="caution">
    <text evidence="17">The sequence shown here is derived from an EMBL/GenBank/DDBJ whole genome shotgun (WGS) entry which is preliminary data.</text>
</comment>
<dbReference type="SMART" id="SM00929">
    <property type="entry name" value="NADH-G_4Fe-4S_3"/>
    <property type="match status" value="1"/>
</dbReference>
<keyword evidence="18" id="KW-1185">Reference proteome</keyword>
<dbReference type="SMART" id="SM00926">
    <property type="entry name" value="Molybdop_Fe4S4"/>
    <property type="match status" value="1"/>
</dbReference>
<evidence type="ECO:0000259" key="16">
    <source>
        <dbReference type="PROSITE" id="PS51839"/>
    </source>
</evidence>
<dbReference type="Pfam" id="PF22117">
    <property type="entry name" value="Fer4_Nqo3"/>
    <property type="match status" value="1"/>
</dbReference>
<dbReference type="Gene3D" id="3.40.228.10">
    <property type="entry name" value="Dimethylsulfoxide Reductase, domain 2"/>
    <property type="match status" value="1"/>
</dbReference>
<dbReference type="Proteomes" id="UP000271548">
    <property type="component" value="Unassembled WGS sequence"/>
</dbReference>
<dbReference type="SUPFAM" id="SSF54292">
    <property type="entry name" value="2Fe-2S ferredoxin-like"/>
    <property type="match status" value="1"/>
</dbReference>
<dbReference type="Gene3D" id="3.10.20.740">
    <property type="match status" value="1"/>
</dbReference>
<dbReference type="InterPro" id="IPR019574">
    <property type="entry name" value="NADH_UbQ_OxRdtase_Gsu_4Fe4S-bd"/>
</dbReference>
<dbReference type="PROSITE" id="PS00642">
    <property type="entry name" value="COMPLEX1_75K_2"/>
    <property type="match status" value="1"/>
</dbReference>
<proteinExistence type="inferred from homology"/>
<dbReference type="InterPro" id="IPR036010">
    <property type="entry name" value="2Fe-2S_ferredoxin-like_sf"/>
</dbReference>
<evidence type="ECO:0000313" key="18">
    <source>
        <dbReference type="Proteomes" id="UP000271548"/>
    </source>
</evidence>
<organism evidence="17 18">
    <name type="scientific">Micromonospora musae</name>
    <dbReference type="NCBI Taxonomy" id="1894970"/>
    <lineage>
        <taxon>Bacteria</taxon>
        <taxon>Bacillati</taxon>
        <taxon>Actinomycetota</taxon>
        <taxon>Actinomycetes</taxon>
        <taxon>Micromonosporales</taxon>
        <taxon>Micromonosporaceae</taxon>
        <taxon>Micromonospora</taxon>
    </lineage>
</organism>
<dbReference type="PROSITE" id="PS00643">
    <property type="entry name" value="COMPLEX1_75K_3"/>
    <property type="match status" value="1"/>
</dbReference>
<evidence type="ECO:0000256" key="7">
    <source>
        <dbReference type="ARBA" id="ARBA00022967"/>
    </source>
</evidence>
<dbReference type="PROSITE" id="PS51669">
    <property type="entry name" value="4FE4S_MOW_BIS_MGD"/>
    <property type="match status" value="1"/>
</dbReference>
<evidence type="ECO:0000256" key="2">
    <source>
        <dbReference type="ARBA" id="ARBA00005404"/>
    </source>
</evidence>
<evidence type="ECO:0000256" key="13">
    <source>
        <dbReference type="SAM" id="MobiDB-lite"/>
    </source>
</evidence>
<dbReference type="SUPFAM" id="SSF53706">
    <property type="entry name" value="Formate dehydrogenase/DMSO reductase, domains 1-3"/>
    <property type="match status" value="1"/>
</dbReference>
<dbReference type="InterPro" id="IPR006963">
    <property type="entry name" value="Mopterin_OxRdtase_4Fe-4S_dom"/>
</dbReference>
<keyword evidence="5 12" id="KW-0874">Quinone</keyword>
<keyword evidence="17" id="KW-0560">Oxidoreductase</keyword>
<dbReference type="InterPro" id="IPR001041">
    <property type="entry name" value="2Fe-2S_ferredoxin-type"/>
</dbReference>
<reference evidence="17 18" key="1">
    <citation type="submission" date="2018-09" db="EMBL/GenBank/DDBJ databases">
        <title>Micromonospora sp. nov. MS1-9, isolated from a root of Musa sp.</title>
        <authorList>
            <person name="Kuncharoen N."/>
            <person name="Kudo T."/>
            <person name="Ohkuma M."/>
            <person name="Yuki M."/>
            <person name="Tanasupawat S."/>
        </authorList>
    </citation>
    <scope>NUCLEOTIDE SEQUENCE [LARGE SCALE GENOMIC DNA]</scope>
    <source>
        <strain evidence="17 18">NGC1-4</strain>
    </source>
</reference>
<evidence type="ECO:0000256" key="1">
    <source>
        <dbReference type="ARBA" id="ARBA00001966"/>
    </source>
</evidence>
<feature type="domain" description="4Fe-4S His(Cys)3-ligated-type" evidence="16">
    <location>
        <begin position="89"/>
        <end position="128"/>
    </location>
</feature>
<evidence type="ECO:0000256" key="4">
    <source>
        <dbReference type="ARBA" id="ARBA00022714"/>
    </source>
</evidence>
<dbReference type="Gene3D" id="3.40.50.740">
    <property type="match status" value="2"/>
</dbReference>
<dbReference type="InterPro" id="IPR050123">
    <property type="entry name" value="Prok_molybdopt-oxidoreductase"/>
</dbReference>
<comment type="similarity">
    <text evidence="2 12">Belongs to the complex I 75 kDa subunit family.</text>
</comment>
<dbReference type="InterPro" id="IPR054351">
    <property type="entry name" value="NADH_UbQ_OxRdtase_ferredoxin"/>
</dbReference>
<keyword evidence="10 12" id="KW-0520">NAD</keyword>
<feature type="domain" description="2Fe-2S ferredoxin-type" evidence="14">
    <location>
        <begin position="9"/>
        <end position="87"/>
    </location>
</feature>
<evidence type="ECO:0000313" key="17">
    <source>
        <dbReference type="EMBL" id="RKN24040.1"/>
    </source>
</evidence>
<dbReference type="InterPro" id="IPR010228">
    <property type="entry name" value="NADH_UbQ_OxRdtase_Gsu"/>
</dbReference>
<keyword evidence="8 12" id="KW-0408">Iron</keyword>
<dbReference type="CDD" id="cd02788">
    <property type="entry name" value="MopB_CT_NDH-1_NuoG2-N7"/>
    <property type="match status" value="1"/>
</dbReference>
<evidence type="ECO:0000256" key="9">
    <source>
        <dbReference type="ARBA" id="ARBA00023014"/>
    </source>
</evidence>
<dbReference type="Gene3D" id="2.40.40.20">
    <property type="match status" value="1"/>
</dbReference>
<comment type="cofactor">
    <cofactor evidence="12">
        <name>[2Fe-2S] cluster</name>
        <dbReference type="ChEBI" id="CHEBI:190135"/>
    </cofactor>
    <text evidence="12">Binds 1 [2Fe-2S] cluster per subunit.</text>
</comment>
<evidence type="ECO:0000259" key="15">
    <source>
        <dbReference type="PROSITE" id="PS51669"/>
    </source>
</evidence>
<dbReference type="CDD" id="cd00207">
    <property type="entry name" value="fer2"/>
    <property type="match status" value="1"/>
</dbReference>
<dbReference type="InterPro" id="IPR000283">
    <property type="entry name" value="NADH_UbQ_OxRdtase_75kDa_su_CS"/>
</dbReference>
<evidence type="ECO:0000256" key="12">
    <source>
        <dbReference type="RuleBase" id="RU003525"/>
    </source>
</evidence>
<evidence type="ECO:0000256" key="11">
    <source>
        <dbReference type="ARBA" id="ARBA00047712"/>
    </source>
</evidence>
<keyword evidence="9 12" id="KW-0411">Iron-sulfur</keyword>
<evidence type="ECO:0000259" key="14">
    <source>
        <dbReference type="PROSITE" id="PS51085"/>
    </source>
</evidence>
<dbReference type="Gene3D" id="3.30.70.20">
    <property type="match status" value="1"/>
</dbReference>
<dbReference type="PROSITE" id="PS51085">
    <property type="entry name" value="2FE2S_FER_2"/>
    <property type="match status" value="1"/>
</dbReference>
<dbReference type="EC" id="7.1.1.-" evidence="12"/>
<keyword evidence="6 12" id="KW-0479">Metal-binding</keyword>
<comment type="catalytic activity">
    <reaction evidence="11 12">
        <text>a quinone + NADH + 5 H(+)(in) = a quinol + NAD(+) + 4 H(+)(out)</text>
        <dbReference type="Rhea" id="RHEA:57888"/>
        <dbReference type="ChEBI" id="CHEBI:15378"/>
        <dbReference type="ChEBI" id="CHEBI:24646"/>
        <dbReference type="ChEBI" id="CHEBI:57540"/>
        <dbReference type="ChEBI" id="CHEBI:57945"/>
        <dbReference type="ChEBI" id="CHEBI:132124"/>
    </reaction>
</comment>
<dbReference type="Pfam" id="PF13510">
    <property type="entry name" value="Fer2_4"/>
    <property type="match status" value="1"/>
</dbReference>
<dbReference type="Gene3D" id="2.20.25.90">
    <property type="entry name" value="ADC-like domains"/>
    <property type="match status" value="1"/>
</dbReference>
<dbReference type="InterPro" id="IPR009010">
    <property type="entry name" value="Asp_de-COase-like_dom_sf"/>
</dbReference>
<dbReference type="EMBL" id="RAZS01000001">
    <property type="protein sequence ID" value="RKN24040.1"/>
    <property type="molecule type" value="Genomic_DNA"/>
</dbReference>
<dbReference type="SUPFAM" id="SSF54862">
    <property type="entry name" value="4Fe-4S ferredoxins"/>
    <property type="match status" value="1"/>
</dbReference>
<dbReference type="Pfam" id="PF10588">
    <property type="entry name" value="NADH-G_4Fe-4S_3"/>
    <property type="match status" value="1"/>
</dbReference>
<dbReference type="InterPro" id="IPR006657">
    <property type="entry name" value="MoPterin_dinucl-bd_dom"/>
</dbReference>
<dbReference type="PANTHER" id="PTHR43105">
    <property type="entry name" value="RESPIRATORY NITRATE REDUCTASE"/>
    <property type="match status" value="1"/>
</dbReference>
<comment type="cofactor">
    <cofactor evidence="1 12">
        <name>[4Fe-4S] cluster</name>
        <dbReference type="ChEBI" id="CHEBI:49883"/>
    </cofactor>
</comment>